<evidence type="ECO:0000313" key="6">
    <source>
        <dbReference type="Proteomes" id="UP001623330"/>
    </source>
</evidence>
<keyword evidence="1 3" id="KW-0853">WD repeat</keyword>
<dbReference type="PRINTS" id="PR00320">
    <property type="entry name" value="GPROTEINBRPT"/>
</dbReference>
<proteinExistence type="predicted"/>
<evidence type="ECO:0000256" key="3">
    <source>
        <dbReference type="PROSITE-ProRule" id="PRU00221"/>
    </source>
</evidence>
<feature type="repeat" description="WD" evidence="3">
    <location>
        <begin position="240"/>
        <end position="263"/>
    </location>
</feature>
<dbReference type="SUPFAM" id="SSF50978">
    <property type="entry name" value="WD40 repeat-like"/>
    <property type="match status" value="1"/>
</dbReference>
<dbReference type="Pfam" id="PF00400">
    <property type="entry name" value="WD40"/>
    <property type="match status" value="4"/>
</dbReference>
<dbReference type="Gene3D" id="1.20.960.30">
    <property type="match status" value="1"/>
</dbReference>
<dbReference type="SUPFAM" id="SSF109925">
    <property type="entry name" value="Lissencephaly-1 protein (Lis-1, PAF-AH alpha) N-terminal domain"/>
    <property type="match status" value="1"/>
</dbReference>
<dbReference type="InterPro" id="IPR020472">
    <property type="entry name" value="WD40_PAC1"/>
</dbReference>
<dbReference type="PANTHER" id="PTHR19848">
    <property type="entry name" value="WD40 REPEAT PROTEIN"/>
    <property type="match status" value="1"/>
</dbReference>
<feature type="coiled-coil region" evidence="4">
    <location>
        <begin position="65"/>
        <end position="99"/>
    </location>
</feature>
<keyword evidence="4" id="KW-0175">Coiled coil</keyword>
<dbReference type="PANTHER" id="PTHR19848:SF8">
    <property type="entry name" value="F-BOX AND WD REPEAT DOMAIN CONTAINING 7"/>
    <property type="match status" value="1"/>
</dbReference>
<organism evidence="5 6">
    <name type="scientific">Nakaseomyces bracarensis</name>
    <dbReference type="NCBI Taxonomy" id="273131"/>
    <lineage>
        <taxon>Eukaryota</taxon>
        <taxon>Fungi</taxon>
        <taxon>Dikarya</taxon>
        <taxon>Ascomycota</taxon>
        <taxon>Saccharomycotina</taxon>
        <taxon>Saccharomycetes</taxon>
        <taxon>Saccharomycetales</taxon>
        <taxon>Saccharomycetaceae</taxon>
        <taxon>Nakaseomyces</taxon>
    </lineage>
</organism>
<dbReference type="InterPro" id="IPR036322">
    <property type="entry name" value="WD40_repeat_dom_sf"/>
</dbReference>
<dbReference type="InterPro" id="IPR037190">
    <property type="entry name" value="LIS1_N"/>
</dbReference>
<evidence type="ECO:0000256" key="4">
    <source>
        <dbReference type="SAM" id="Coils"/>
    </source>
</evidence>
<evidence type="ECO:0000256" key="2">
    <source>
        <dbReference type="ARBA" id="ARBA00022737"/>
    </source>
</evidence>
<reference evidence="5 6" key="1">
    <citation type="submission" date="2024-05" db="EMBL/GenBank/DDBJ databases">
        <title>Long read based assembly of the Candida bracarensis genome reveals expanded adhesin content.</title>
        <authorList>
            <person name="Marcet-Houben M."/>
            <person name="Ksiezopolska E."/>
            <person name="Gabaldon T."/>
        </authorList>
    </citation>
    <scope>NUCLEOTIDE SEQUENCE [LARGE SCALE GENOMIC DNA]</scope>
    <source>
        <strain evidence="5 6">CBM6</strain>
    </source>
</reference>
<dbReference type="EMBL" id="JBEVYD010000007">
    <property type="protein sequence ID" value="KAL3231399.1"/>
    <property type="molecule type" value="Genomic_DNA"/>
</dbReference>
<evidence type="ECO:0000313" key="5">
    <source>
        <dbReference type="EMBL" id="KAL3231399.1"/>
    </source>
</evidence>
<name>A0ABR4NSJ6_9SACH</name>
<dbReference type="SMART" id="SM00320">
    <property type="entry name" value="WD40"/>
    <property type="match status" value="7"/>
</dbReference>
<protein>
    <recommendedName>
        <fullName evidence="7">Nuclear distribution protein PAC1</fullName>
    </recommendedName>
</protein>
<dbReference type="InterPro" id="IPR001680">
    <property type="entry name" value="WD40_rpt"/>
</dbReference>
<keyword evidence="6" id="KW-1185">Reference proteome</keyword>
<dbReference type="PROSITE" id="PS50082">
    <property type="entry name" value="WD_REPEATS_2"/>
    <property type="match status" value="2"/>
</dbReference>
<evidence type="ECO:0008006" key="7">
    <source>
        <dbReference type="Google" id="ProtNLM"/>
    </source>
</evidence>
<sequence length="470" mass="53049">MSFLTEAQVLDLNCAVVNYVRNVIEENGIDKKSVLEQLKGILEVDDDDLITRDDEQLLKRKWNSIVRLQRTITQLENKCAELQSNVNSVTAKLEKLELSSKSPITVNATDINWVPFGSLLTNIKVDSSVTAVRLHPTLSYVYIGTDSGKLYCYDILDFSMPIATTQAHAKSVTSIDVVEVDGFDQHTETSTIIATTSKDALVNAYIFSSIRKDFVHIRSLTDHDNIVSQGIIWQKNKVAFLASCSRDLSIKVWNLNESRVLQSFVPHSEWIKSIDVFGEYILSGSLDSTLRLTHWPSTNGLSIGSGHTFPIEKVKIIPFSQDTEIKSKIRRTTDNKEYKDIGFRYCASASRDNTIKIWEIPLPFLRLNSAPVPNTSKTEFTCIMTLKGHSSWVKDIKIRGDHLFSCSDDKTVKCWNLNNGECLKSWNDMHNGFINCIDVDDITCDPHDTASLQRELIVTGSLDCRVKIFR</sequence>
<evidence type="ECO:0000256" key="1">
    <source>
        <dbReference type="ARBA" id="ARBA00022574"/>
    </source>
</evidence>
<accession>A0ABR4NSJ6</accession>
<dbReference type="InterPro" id="IPR015943">
    <property type="entry name" value="WD40/YVTN_repeat-like_dom_sf"/>
</dbReference>
<keyword evidence="2" id="KW-0677">Repeat</keyword>
<dbReference type="PROSITE" id="PS50294">
    <property type="entry name" value="WD_REPEATS_REGION"/>
    <property type="match status" value="1"/>
</dbReference>
<gene>
    <name evidence="5" type="ORF">RNJ44_00434</name>
</gene>
<dbReference type="Gene3D" id="2.130.10.10">
    <property type="entry name" value="YVTN repeat-like/Quinoprotein amine dehydrogenase"/>
    <property type="match status" value="3"/>
</dbReference>
<feature type="repeat" description="WD" evidence="3">
    <location>
        <begin position="386"/>
        <end position="425"/>
    </location>
</feature>
<dbReference type="Proteomes" id="UP001623330">
    <property type="component" value="Unassembled WGS sequence"/>
</dbReference>
<comment type="caution">
    <text evidence="5">The sequence shown here is derived from an EMBL/GenBank/DDBJ whole genome shotgun (WGS) entry which is preliminary data.</text>
</comment>